<dbReference type="GO" id="GO:0017000">
    <property type="term" value="P:antibiotic biosynthetic process"/>
    <property type="evidence" value="ECO:0007669"/>
    <property type="project" value="InterPro"/>
</dbReference>
<proteinExistence type="inferred from homology"/>
<dbReference type="CDD" id="cd03747">
    <property type="entry name" value="Ntn_PGA_like"/>
    <property type="match status" value="1"/>
</dbReference>
<dbReference type="EMBL" id="CM001403">
    <property type="protein sequence ID" value="EHQ28604.1"/>
    <property type="molecule type" value="Genomic_DNA"/>
</dbReference>
<dbReference type="GO" id="GO:0046872">
    <property type="term" value="F:metal ion binding"/>
    <property type="evidence" value="ECO:0007669"/>
    <property type="project" value="UniProtKB-KW"/>
</dbReference>
<accession>H1Y561</accession>
<dbReference type="Gene3D" id="1.10.439.10">
    <property type="entry name" value="Penicillin Amidohydrolase, domain 1"/>
    <property type="match status" value="1"/>
</dbReference>
<dbReference type="InterPro" id="IPR023343">
    <property type="entry name" value="Penicillin_amidase_dom1"/>
</dbReference>
<dbReference type="Gene3D" id="2.30.120.10">
    <property type="match status" value="1"/>
</dbReference>
<feature type="binding site" evidence="5">
    <location>
        <position position="351"/>
    </location>
    <ligand>
        <name>Ca(2+)</name>
        <dbReference type="ChEBI" id="CHEBI:29108"/>
    </ligand>
</feature>
<keyword evidence="7" id="KW-1185">Reference proteome</keyword>
<dbReference type="InterPro" id="IPR014395">
    <property type="entry name" value="Pen/GL7ACA/AHL_acylase"/>
</dbReference>
<comment type="cofactor">
    <cofactor evidence="5">
        <name>Ca(2+)</name>
        <dbReference type="ChEBI" id="CHEBI:29108"/>
    </cofactor>
    <text evidence="5">Binds 1 Ca(2+) ion per dimer.</text>
</comment>
<dbReference type="PANTHER" id="PTHR34218:SF4">
    <property type="entry name" value="ACYL-HOMOSERINE LACTONE ACYLASE QUIP"/>
    <property type="match status" value="1"/>
</dbReference>
<keyword evidence="5" id="KW-0479">Metal-binding</keyword>
<feature type="active site" description="Nucleophile" evidence="4">
    <location>
        <position position="276"/>
    </location>
</feature>
<evidence type="ECO:0000313" key="7">
    <source>
        <dbReference type="Proteomes" id="UP000002774"/>
    </source>
</evidence>
<dbReference type="AlphaFoldDB" id="H1Y561"/>
<feature type="binding site" evidence="5">
    <location>
        <position position="348"/>
    </location>
    <ligand>
        <name>Ca(2+)</name>
        <dbReference type="ChEBI" id="CHEBI:29108"/>
    </ligand>
</feature>
<dbReference type="Gene3D" id="1.10.1400.10">
    <property type="match status" value="1"/>
</dbReference>
<dbReference type="MEROPS" id="S45.003"/>
<evidence type="ECO:0000256" key="3">
    <source>
        <dbReference type="ARBA" id="ARBA00023145"/>
    </source>
</evidence>
<dbReference type="InterPro" id="IPR002692">
    <property type="entry name" value="S45"/>
</dbReference>
<evidence type="ECO:0000256" key="2">
    <source>
        <dbReference type="ARBA" id="ARBA00022801"/>
    </source>
</evidence>
<dbReference type="GO" id="GO:0016811">
    <property type="term" value="F:hydrolase activity, acting on carbon-nitrogen (but not peptide) bonds, in linear amides"/>
    <property type="evidence" value="ECO:0007669"/>
    <property type="project" value="InterPro"/>
</dbReference>
<keyword evidence="2" id="KW-0378">Hydrolase</keyword>
<dbReference type="InterPro" id="IPR043147">
    <property type="entry name" value="Penicillin_amidase_A-knob"/>
</dbReference>
<evidence type="ECO:0000256" key="5">
    <source>
        <dbReference type="PIRSR" id="PIRSR001227-2"/>
    </source>
</evidence>
<protein>
    <submittedName>
        <fullName evidence="6">Peptidase S45 penicillin amidase</fullName>
    </submittedName>
</protein>
<dbReference type="PANTHER" id="PTHR34218">
    <property type="entry name" value="PEPTIDASE S45 PENICILLIN AMIDASE"/>
    <property type="match status" value="1"/>
</dbReference>
<dbReference type="OrthoDB" id="9759796at2"/>
<dbReference type="InterPro" id="IPR043146">
    <property type="entry name" value="Penicillin_amidase_N_B-knob"/>
</dbReference>
<dbReference type="RefSeq" id="WP_008509475.1">
    <property type="nucleotide sequence ID" value="NZ_CM001403.1"/>
</dbReference>
<comment type="similarity">
    <text evidence="1">Belongs to the peptidase S45 family.</text>
</comment>
<keyword evidence="5" id="KW-0106">Calcium</keyword>
<keyword evidence="3" id="KW-0865">Zymogen</keyword>
<name>H1Y561_9SPHI</name>
<dbReference type="PIRSF" id="PIRSF001227">
    <property type="entry name" value="Pen_acylase"/>
    <property type="match status" value="1"/>
</dbReference>
<organism evidence="6 7">
    <name type="scientific">Mucilaginibacter paludis DSM 18603</name>
    <dbReference type="NCBI Taxonomy" id="714943"/>
    <lineage>
        <taxon>Bacteria</taxon>
        <taxon>Pseudomonadati</taxon>
        <taxon>Bacteroidota</taxon>
        <taxon>Sphingobacteriia</taxon>
        <taxon>Sphingobacteriales</taxon>
        <taxon>Sphingobacteriaceae</taxon>
        <taxon>Mucilaginibacter</taxon>
    </lineage>
</organism>
<evidence type="ECO:0000256" key="4">
    <source>
        <dbReference type="PIRSR" id="PIRSR001227-1"/>
    </source>
</evidence>
<dbReference type="Gene3D" id="3.60.20.10">
    <property type="entry name" value="Glutamine Phosphoribosylpyrophosphate, subunit 1, domain 1"/>
    <property type="match status" value="1"/>
</dbReference>
<dbReference type="STRING" id="714943.Mucpa_4514"/>
<dbReference type="SUPFAM" id="SSF56235">
    <property type="entry name" value="N-terminal nucleophile aminohydrolases (Ntn hydrolases)"/>
    <property type="match status" value="1"/>
</dbReference>
<dbReference type="InterPro" id="IPR029055">
    <property type="entry name" value="Ntn_hydrolases_N"/>
</dbReference>
<dbReference type="Proteomes" id="UP000002774">
    <property type="component" value="Chromosome"/>
</dbReference>
<gene>
    <name evidence="6" type="ORF">Mucpa_4514</name>
</gene>
<evidence type="ECO:0000313" key="6">
    <source>
        <dbReference type="EMBL" id="EHQ28604.1"/>
    </source>
</evidence>
<evidence type="ECO:0000256" key="1">
    <source>
        <dbReference type="ARBA" id="ARBA00006586"/>
    </source>
</evidence>
<sequence length="816" mass="92235">MKFFKACLVLVVTLILIGALQTKFGDLPPIGKFLNPVTGFWQNAESRNIDAQLNLKMEGLQGKVTIRYDEEMIPHIFADNDHDLYFAQGYVTAHDRLWQMDIQTRSASGRLAEIVGAKALDVDRYHRRMGMVYGAENTLKECMKDPQSKLVLEAYCAGVNEYIHHLPSKYYPIEFKLLDYAPEDYTPLNCALVLKLMSETLAGGSDDFQLTNTLKYFGPKVTADLFPDYPFNEDPIIPAGTKWDFKPLPLPKPSKAFLDEMTDTIHTKPKVEGIGSNNWAIAGSRSANGYPILANDPHLHLTYPSIWYQNQLAAPGVNVNGVSLPGTPGIIIGYNQKIGWGVTNVDADVLDWYQIRFKDLAKNEYWYNNRWVPVKKRIEEIKIRGQKTLYDTVIYTHIGPVVYPAANQKPQMGKAANVPVGHALRWIAHDPSNEFKTFYLLNRGKNYEDYREAIKYFFAPAQNFIYAGNDQNIAITPNGKFPLKYKDQGKFILDGSDPADDWQGWIPMDQNPTVKNPPQGFISSANQSSTDPTYPYYINWHFGSYTRGKRINDRLRTLHHATVDSLRVLQTDDYSVFAQDILATMLNDLDVSKMDNGQKQVYQIIGKWDKQYSAGSMGASIFELWWDNLYNAIWTDDFMVKKQLNIQLKWPSRYRTVQLLLTEKESKWYDDSRTQEIETRASLINRSFDATVDSMTRKYGKPGTAWQWGAVKGSHISHLANINGFGSGNFSAGGAAGVVNALSEENGPSWRMIVQFGPRVQGYGVLPGGESGNPGSYYYDNFLKTWQTGQLKPLLFLDSSADGAAHIKTTVTLNNK</sequence>
<dbReference type="Pfam" id="PF01804">
    <property type="entry name" value="Penicil_amidase"/>
    <property type="match status" value="1"/>
</dbReference>
<dbReference type="eggNOG" id="COG2366">
    <property type="taxonomic scope" value="Bacteria"/>
</dbReference>
<reference evidence="6" key="1">
    <citation type="submission" date="2011-09" db="EMBL/GenBank/DDBJ databases">
        <title>The permanent draft genome of Mucilaginibacter paludis DSM 18603.</title>
        <authorList>
            <consortium name="US DOE Joint Genome Institute (JGI-PGF)"/>
            <person name="Lucas S."/>
            <person name="Han J."/>
            <person name="Lapidus A."/>
            <person name="Bruce D."/>
            <person name="Goodwin L."/>
            <person name="Pitluck S."/>
            <person name="Peters L."/>
            <person name="Kyrpides N."/>
            <person name="Mavromatis K."/>
            <person name="Ivanova N."/>
            <person name="Mikhailova N."/>
            <person name="Held B."/>
            <person name="Detter J.C."/>
            <person name="Tapia R."/>
            <person name="Han C."/>
            <person name="Land M."/>
            <person name="Hauser L."/>
            <person name="Markowitz V."/>
            <person name="Cheng J.-F."/>
            <person name="Hugenholtz P."/>
            <person name="Woyke T."/>
            <person name="Wu D."/>
            <person name="Tindall B."/>
            <person name="Brambilla E."/>
            <person name="Klenk H.-P."/>
            <person name="Eisen J.A."/>
        </authorList>
    </citation>
    <scope>NUCLEOTIDE SEQUENCE [LARGE SCALE GENOMIC DNA]</scope>
    <source>
        <strain evidence="6">DSM 18603</strain>
    </source>
</reference>
<dbReference type="HOGENOM" id="CLU_011790_0_1_10"/>